<comment type="caution">
    <text evidence="2">Lacks conserved residue(s) required for the propagation of feature annotation.</text>
</comment>
<evidence type="ECO:0000256" key="1">
    <source>
        <dbReference type="ARBA" id="ARBA00006373"/>
    </source>
</evidence>
<gene>
    <name evidence="7" type="primary">LOC116296085</name>
</gene>
<comment type="similarity">
    <text evidence="1">Belongs to the EGF domain peptide family.</text>
</comment>
<dbReference type="SUPFAM" id="SSF57196">
    <property type="entry name" value="EGF/Laminin"/>
    <property type="match status" value="1"/>
</dbReference>
<dbReference type="GeneID" id="116296085"/>
<feature type="chain" id="PRO_5028161598" evidence="3">
    <location>
        <begin position="28"/>
        <end position="299"/>
    </location>
</feature>
<organism evidence="6 7">
    <name type="scientific">Actinia tenebrosa</name>
    <name type="common">Australian red waratah sea anemone</name>
    <dbReference type="NCBI Taxonomy" id="6105"/>
    <lineage>
        <taxon>Eukaryota</taxon>
        <taxon>Metazoa</taxon>
        <taxon>Cnidaria</taxon>
        <taxon>Anthozoa</taxon>
        <taxon>Hexacorallia</taxon>
        <taxon>Actiniaria</taxon>
        <taxon>Actiniidae</taxon>
        <taxon>Actinia</taxon>
    </lineage>
</organism>
<evidence type="ECO:0000256" key="3">
    <source>
        <dbReference type="SAM" id="SignalP"/>
    </source>
</evidence>
<feature type="domain" description="Apple" evidence="5">
    <location>
        <begin position="30"/>
        <end position="115"/>
    </location>
</feature>
<keyword evidence="6" id="KW-1185">Reference proteome</keyword>
<dbReference type="AlphaFoldDB" id="A0A6P8HX53"/>
<sequence>MSWGMSYSRVFWLFYQILHFTPLFVNPEGCKNMVFKVLVKGKTLENHVFEMVEVTDDAHCESLCFLDDRCISYNYYRSAGEEKYMCELSDSDHFMHPGDLVDRPGVIYRSAQNTCDCPKNSKCRYNFVDNTHRCECLPGFTGDQCQTKWLRVANSTEVCIGGKNNQFGRFTIPVACHVLNFKLVYVSGGGISWADGDTKAYWGTTNRHNNKDLNLHITDADNNRISPPPDFPLTGNTYMIYQLPGVTNMDPELTFPELSPPLAVTAGKEFRIWVDEDLNNIYEEVNEGQTRADVWIKKY</sequence>
<dbReference type="PROSITE" id="PS00022">
    <property type="entry name" value="EGF_1"/>
    <property type="match status" value="1"/>
</dbReference>
<dbReference type="PROSITE" id="PS01186">
    <property type="entry name" value="EGF_2"/>
    <property type="match status" value="1"/>
</dbReference>
<feature type="disulfide bond" evidence="2">
    <location>
        <begin position="117"/>
        <end position="134"/>
    </location>
</feature>
<evidence type="ECO:0000256" key="2">
    <source>
        <dbReference type="PROSITE-ProRule" id="PRU00076"/>
    </source>
</evidence>
<dbReference type="KEGG" id="aten:116296085"/>
<dbReference type="InParanoid" id="A0A6P8HX53"/>
<dbReference type="PROSITE" id="PS50948">
    <property type="entry name" value="PAN"/>
    <property type="match status" value="1"/>
</dbReference>
<evidence type="ECO:0000259" key="4">
    <source>
        <dbReference type="PROSITE" id="PS50026"/>
    </source>
</evidence>
<feature type="disulfide bond" evidence="2">
    <location>
        <begin position="136"/>
        <end position="145"/>
    </location>
</feature>
<feature type="signal peptide" evidence="3">
    <location>
        <begin position="1"/>
        <end position="27"/>
    </location>
</feature>
<evidence type="ECO:0000313" key="7">
    <source>
        <dbReference type="RefSeq" id="XP_031559901.1"/>
    </source>
</evidence>
<dbReference type="Proteomes" id="UP000515163">
    <property type="component" value="Unplaced"/>
</dbReference>
<accession>A0A6P8HX53</accession>
<dbReference type="InterPro" id="IPR003609">
    <property type="entry name" value="Pan_app"/>
</dbReference>
<dbReference type="Pfam" id="PF00024">
    <property type="entry name" value="PAN_1"/>
    <property type="match status" value="1"/>
</dbReference>
<dbReference type="PROSITE" id="PS50026">
    <property type="entry name" value="EGF_3"/>
    <property type="match status" value="1"/>
</dbReference>
<proteinExistence type="inferred from homology"/>
<evidence type="ECO:0000313" key="6">
    <source>
        <dbReference type="Proteomes" id="UP000515163"/>
    </source>
</evidence>
<evidence type="ECO:0000259" key="5">
    <source>
        <dbReference type="PROSITE" id="PS50948"/>
    </source>
</evidence>
<keyword evidence="2" id="KW-0245">EGF-like domain</keyword>
<keyword evidence="2" id="KW-1015">Disulfide bond</keyword>
<reference evidence="7" key="1">
    <citation type="submission" date="2025-08" db="UniProtKB">
        <authorList>
            <consortium name="RefSeq"/>
        </authorList>
    </citation>
    <scope>IDENTIFICATION</scope>
    <source>
        <tissue evidence="7">Tentacle</tissue>
    </source>
</reference>
<protein>
    <submittedName>
        <fullName evidence="7">Uncharacterized protein LOC116296085</fullName>
    </submittedName>
</protein>
<dbReference type="OrthoDB" id="5950113at2759"/>
<dbReference type="RefSeq" id="XP_031559901.1">
    <property type="nucleotide sequence ID" value="XM_031704041.1"/>
</dbReference>
<feature type="domain" description="EGF-like" evidence="4">
    <location>
        <begin position="111"/>
        <end position="146"/>
    </location>
</feature>
<dbReference type="InterPro" id="IPR000742">
    <property type="entry name" value="EGF"/>
</dbReference>
<keyword evidence="3" id="KW-0732">Signal</keyword>
<name>A0A6P8HX53_ACTTE</name>